<evidence type="ECO:0000313" key="1">
    <source>
        <dbReference type="EMBL" id="KAF7284844.1"/>
    </source>
</evidence>
<comment type="caution">
    <text evidence="1">The sequence shown here is derived from an EMBL/GenBank/DDBJ whole genome shotgun (WGS) entry which is preliminary data.</text>
</comment>
<gene>
    <name evidence="1" type="ORF">GWI33_021487</name>
</gene>
<reference evidence="1" key="1">
    <citation type="submission" date="2020-08" db="EMBL/GenBank/DDBJ databases">
        <title>Genome sequencing and assembly of the red palm weevil Rhynchophorus ferrugineus.</title>
        <authorList>
            <person name="Dias G.B."/>
            <person name="Bergman C.M."/>
            <person name="Manee M."/>
        </authorList>
    </citation>
    <scope>NUCLEOTIDE SEQUENCE</scope>
    <source>
        <strain evidence="1">AA-2017</strain>
        <tissue evidence="1">Whole larva</tissue>
    </source>
</reference>
<dbReference type="Pfam" id="PF13896">
    <property type="entry name" value="Glyco_transf_49"/>
    <property type="match status" value="1"/>
</dbReference>
<name>A0A834IPA3_RHYFE</name>
<keyword evidence="2" id="KW-1185">Reference proteome</keyword>
<dbReference type="PANTHER" id="PTHR47412:SF1">
    <property type="entry name" value="FI01434P-RELATED"/>
    <property type="match status" value="1"/>
</dbReference>
<proteinExistence type="predicted"/>
<dbReference type="OrthoDB" id="9974378at2759"/>
<protein>
    <recommendedName>
        <fullName evidence="3">N-acetyllactosaminide beta-1,3-N-acetylglucosaminyltransferase</fullName>
    </recommendedName>
</protein>
<dbReference type="Proteomes" id="UP000625711">
    <property type="component" value="Unassembled WGS sequence"/>
</dbReference>
<evidence type="ECO:0008006" key="3">
    <source>
        <dbReference type="Google" id="ProtNLM"/>
    </source>
</evidence>
<dbReference type="EMBL" id="JAACXV010000068">
    <property type="protein sequence ID" value="KAF7284844.1"/>
    <property type="molecule type" value="Genomic_DNA"/>
</dbReference>
<dbReference type="AlphaFoldDB" id="A0A834IPA3"/>
<evidence type="ECO:0000313" key="2">
    <source>
        <dbReference type="Proteomes" id="UP000625711"/>
    </source>
</evidence>
<dbReference type="PANTHER" id="PTHR47412">
    <property type="entry name" value="FI01434P-RELATED"/>
    <property type="match status" value="1"/>
</dbReference>
<organism evidence="1 2">
    <name type="scientific">Rhynchophorus ferrugineus</name>
    <name type="common">Red palm weevil</name>
    <name type="synonym">Curculio ferrugineus</name>
    <dbReference type="NCBI Taxonomy" id="354439"/>
    <lineage>
        <taxon>Eukaryota</taxon>
        <taxon>Metazoa</taxon>
        <taxon>Ecdysozoa</taxon>
        <taxon>Arthropoda</taxon>
        <taxon>Hexapoda</taxon>
        <taxon>Insecta</taxon>
        <taxon>Pterygota</taxon>
        <taxon>Neoptera</taxon>
        <taxon>Endopterygota</taxon>
        <taxon>Coleoptera</taxon>
        <taxon>Polyphaga</taxon>
        <taxon>Cucujiformia</taxon>
        <taxon>Curculionidae</taxon>
        <taxon>Dryophthorinae</taxon>
        <taxon>Rhynchophorus</taxon>
    </lineage>
</organism>
<sequence length="475" mass="55297">MYTGYIFVKAVEKKAVKDGLQTITKINNNFVDNRNQFLKLVRERRKWRSQIKSPSSPSEFLSVDESDLPINDDMPGAYLAYAEPAPVNKTYCKLNFKLPYDLAPKRKITPGGNKSSRYRVQYNAVEAHNITDVPQITYATHATADFAYYIPELLKRWDGLISIGAFVPDLDVSLFLEQIVQYCYCEPEMHRVSIHLIHDLRLPASTKDIYFLRPETCRIEDSSQYRIYSNFDDSTIYPINVCRNAARKASLTKYVLVSDIQLMPSKDLASGFLDMLTTNQLINATKKVYVLPIFELAENEYIPDTKADLIDMIADNRSVYFHKFICKHCQNFPGLEQWIADSNTTNVKEFSTIKRQDPHHRWEPIFIGTNAEPWYNEELSWEGLQDKMLHTIEMCLMDYDFTILDNAFLVHWPGIRTDKLAVEEWRLPYIRSNELVYKRSIQLLQKNYRNIEGCRVNASMNLFYKKKTKPTSVNS</sequence>
<accession>A0A834IPA3</accession>